<feature type="region of interest" description="Disordered" evidence="3">
    <location>
        <begin position="443"/>
        <end position="468"/>
    </location>
</feature>
<keyword evidence="6" id="KW-1185">Reference proteome</keyword>
<dbReference type="InterPro" id="IPR032675">
    <property type="entry name" value="LRR_dom_sf"/>
</dbReference>
<dbReference type="SUPFAM" id="SSF52058">
    <property type="entry name" value="L domain-like"/>
    <property type="match status" value="1"/>
</dbReference>
<evidence type="ECO:0000313" key="5">
    <source>
        <dbReference type="EMBL" id="KAG6460001.1"/>
    </source>
</evidence>
<name>A0A921ZLZ8_MANSE</name>
<feature type="signal peptide" evidence="4">
    <location>
        <begin position="1"/>
        <end position="19"/>
    </location>
</feature>
<dbReference type="Proteomes" id="UP000791440">
    <property type="component" value="Unassembled WGS sequence"/>
</dbReference>
<dbReference type="OrthoDB" id="6022531at2759"/>
<dbReference type="Pfam" id="PF13855">
    <property type="entry name" value="LRR_8"/>
    <property type="match status" value="2"/>
</dbReference>
<comment type="caution">
    <text evidence="5">The sequence shown here is derived from an EMBL/GenBank/DDBJ whole genome shotgun (WGS) entry which is preliminary data.</text>
</comment>
<keyword evidence="1" id="KW-0433">Leucine-rich repeat</keyword>
<reference evidence="5" key="1">
    <citation type="journal article" date="2016" name="Insect Biochem. Mol. Biol.">
        <title>Multifaceted biological insights from a draft genome sequence of the tobacco hornworm moth, Manduca sexta.</title>
        <authorList>
            <person name="Kanost M.R."/>
            <person name="Arrese E.L."/>
            <person name="Cao X."/>
            <person name="Chen Y.R."/>
            <person name="Chellapilla S."/>
            <person name="Goldsmith M.R."/>
            <person name="Grosse-Wilde E."/>
            <person name="Heckel D.G."/>
            <person name="Herndon N."/>
            <person name="Jiang H."/>
            <person name="Papanicolaou A."/>
            <person name="Qu J."/>
            <person name="Soulages J.L."/>
            <person name="Vogel H."/>
            <person name="Walters J."/>
            <person name="Waterhouse R.M."/>
            <person name="Ahn S.J."/>
            <person name="Almeida F.C."/>
            <person name="An C."/>
            <person name="Aqrawi P."/>
            <person name="Bretschneider A."/>
            <person name="Bryant W.B."/>
            <person name="Bucks S."/>
            <person name="Chao H."/>
            <person name="Chevignon G."/>
            <person name="Christen J.M."/>
            <person name="Clarke D.F."/>
            <person name="Dittmer N.T."/>
            <person name="Ferguson L.C.F."/>
            <person name="Garavelou S."/>
            <person name="Gordon K.H.J."/>
            <person name="Gunaratna R.T."/>
            <person name="Han Y."/>
            <person name="Hauser F."/>
            <person name="He Y."/>
            <person name="Heidel-Fischer H."/>
            <person name="Hirsh A."/>
            <person name="Hu Y."/>
            <person name="Jiang H."/>
            <person name="Kalra D."/>
            <person name="Klinner C."/>
            <person name="Konig C."/>
            <person name="Kovar C."/>
            <person name="Kroll A.R."/>
            <person name="Kuwar S.S."/>
            <person name="Lee S.L."/>
            <person name="Lehman R."/>
            <person name="Li K."/>
            <person name="Li Z."/>
            <person name="Liang H."/>
            <person name="Lovelace S."/>
            <person name="Lu Z."/>
            <person name="Mansfield J.H."/>
            <person name="McCulloch K.J."/>
            <person name="Mathew T."/>
            <person name="Morton B."/>
            <person name="Muzny D.M."/>
            <person name="Neunemann D."/>
            <person name="Ongeri F."/>
            <person name="Pauchet Y."/>
            <person name="Pu L.L."/>
            <person name="Pyrousis I."/>
            <person name="Rao X.J."/>
            <person name="Redding A."/>
            <person name="Roesel C."/>
            <person name="Sanchez-Gracia A."/>
            <person name="Schaack S."/>
            <person name="Shukla A."/>
            <person name="Tetreau G."/>
            <person name="Wang Y."/>
            <person name="Xiong G.H."/>
            <person name="Traut W."/>
            <person name="Walsh T.K."/>
            <person name="Worley K.C."/>
            <person name="Wu D."/>
            <person name="Wu W."/>
            <person name="Wu Y.Q."/>
            <person name="Zhang X."/>
            <person name="Zou Z."/>
            <person name="Zucker H."/>
            <person name="Briscoe A.D."/>
            <person name="Burmester T."/>
            <person name="Clem R.J."/>
            <person name="Feyereisen R."/>
            <person name="Grimmelikhuijzen C.J.P."/>
            <person name="Hamodrakas S.J."/>
            <person name="Hansson B.S."/>
            <person name="Huguet E."/>
            <person name="Jermiin L.S."/>
            <person name="Lan Q."/>
            <person name="Lehman H.K."/>
            <person name="Lorenzen M."/>
            <person name="Merzendorfer H."/>
            <person name="Michalopoulos I."/>
            <person name="Morton D.B."/>
            <person name="Muthukrishnan S."/>
            <person name="Oakeshott J.G."/>
            <person name="Palmer W."/>
            <person name="Park Y."/>
            <person name="Passarelli A.L."/>
            <person name="Rozas J."/>
            <person name="Schwartz L.M."/>
            <person name="Smith W."/>
            <person name="Southgate A."/>
            <person name="Vilcinskas A."/>
            <person name="Vogt R."/>
            <person name="Wang P."/>
            <person name="Werren J."/>
            <person name="Yu X.Q."/>
            <person name="Zhou J.J."/>
            <person name="Brown S.J."/>
            <person name="Scherer S.E."/>
            <person name="Richards S."/>
            <person name="Blissard G.W."/>
        </authorList>
    </citation>
    <scope>NUCLEOTIDE SEQUENCE</scope>
</reference>
<keyword evidence="4" id="KW-0732">Signal</keyword>
<dbReference type="SMART" id="SM00369">
    <property type="entry name" value="LRR_TYP"/>
    <property type="match status" value="7"/>
</dbReference>
<feature type="chain" id="PRO_5037115595" description="Connectin" evidence="4">
    <location>
        <begin position="20"/>
        <end position="571"/>
    </location>
</feature>
<evidence type="ECO:0000256" key="1">
    <source>
        <dbReference type="ARBA" id="ARBA00022614"/>
    </source>
</evidence>
<protein>
    <recommendedName>
        <fullName evidence="7">Connectin</fullName>
    </recommendedName>
</protein>
<reference evidence="5" key="2">
    <citation type="submission" date="2020-12" db="EMBL/GenBank/DDBJ databases">
        <authorList>
            <person name="Kanost M."/>
        </authorList>
    </citation>
    <scope>NUCLEOTIDE SEQUENCE</scope>
</reference>
<dbReference type="Gene3D" id="3.80.10.10">
    <property type="entry name" value="Ribonuclease Inhibitor"/>
    <property type="match status" value="2"/>
</dbReference>
<dbReference type="InterPro" id="IPR003591">
    <property type="entry name" value="Leu-rich_rpt_typical-subtyp"/>
</dbReference>
<evidence type="ECO:0008006" key="7">
    <source>
        <dbReference type="Google" id="ProtNLM"/>
    </source>
</evidence>
<keyword evidence="2" id="KW-0677">Repeat</keyword>
<gene>
    <name evidence="5" type="ORF">O3G_MSEX011708</name>
</gene>
<dbReference type="SMART" id="SM00365">
    <property type="entry name" value="LRR_SD22"/>
    <property type="match status" value="4"/>
</dbReference>
<proteinExistence type="predicted"/>
<dbReference type="PANTHER" id="PTHR24366:SF170">
    <property type="entry name" value="RE50361P"/>
    <property type="match status" value="1"/>
</dbReference>
<dbReference type="AlphaFoldDB" id="A0A921ZLZ8"/>
<dbReference type="PANTHER" id="PTHR24366">
    <property type="entry name" value="IG(IMMUNOGLOBULIN) AND LRR(LEUCINE RICH REPEAT) DOMAINS"/>
    <property type="match status" value="1"/>
</dbReference>
<dbReference type="PROSITE" id="PS51450">
    <property type="entry name" value="LRR"/>
    <property type="match status" value="2"/>
</dbReference>
<evidence type="ECO:0000256" key="4">
    <source>
        <dbReference type="SAM" id="SignalP"/>
    </source>
</evidence>
<organism evidence="5 6">
    <name type="scientific">Manduca sexta</name>
    <name type="common">Tobacco hawkmoth</name>
    <name type="synonym">Tobacco hornworm</name>
    <dbReference type="NCBI Taxonomy" id="7130"/>
    <lineage>
        <taxon>Eukaryota</taxon>
        <taxon>Metazoa</taxon>
        <taxon>Ecdysozoa</taxon>
        <taxon>Arthropoda</taxon>
        <taxon>Hexapoda</taxon>
        <taxon>Insecta</taxon>
        <taxon>Pterygota</taxon>
        <taxon>Neoptera</taxon>
        <taxon>Endopterygota</taxon>
        <taxon>Lepidoptera</taxon>
        <taxon>Glossata</taxon>
        <taxon>Ditrysia</taxon>
        <taxon>Bombycoidea</taxon>
        <taxon>Sphingidae</taxon>
        <taxon>Sphinginae</taxon>
        <taxon>Sphingini</taxon>
        <taxon>Manduca</taxon>
    </lineage>
</organism>
<feature type="compositionally biased region" description="Polar residues" evidence="3">
    <location>
        <begin position="446"/>
        <end position="468"/>
    </location>
</feature>
<accession>A0A921ZLZ8</accession>
<dbReference type="InterPro" id="IPR001611">
    <property type="entry name" value="Leu-rich_rpt"/>
</dbReference>
<evidence type="ECO:0000256" key="2">
    <source>
        <dbReference type="ARBA" id="ARBA00022737"/>
    </source>
</evidence>
<dbReference type="EMBL" id="JH668646">
    <property type="protein sequence ID" value="KAG6460001.1"/>
    <property type="molecule type" value="Genomic_DNA"/>
</dbReference>
<evidence type="ECO:0000256" key="3">
    <source>
        <dbReference type="SAM" id="MobiDB-lite"/>
    </source>
</evidence>
<evidence type="ECO:0000313" key="6">
    <source>
        <dbReference type="Proteomes" id="UP000791440"/>
    </source>
</evidence>
<sequence length="571" mass="64025">MALWKIVTLLCAATLYAEAKWNHHQKREIKPSICDPGYNKTNKVQCYCVKDIRDPAVVRSADCYLTTEGVGEDDMIWNEFKILKSAHKLTLSNSRGITLKYIPKKIFNETIELQKVDIKYGLIEKVVAFAFANLSTLEDITLRDNQISVLEQNAFAHHRDLTIISLDTNKIIEINRDVFVDLPSLEKLYLTSNKITTIHDKAFLHLSNLRELEIDRNGLFSLNSETFSGLKKLQKLDLSSNSLEVIGDNTFLPLVNLLSLNLGGNKIQMLDDRAFNGLVKLQSMSLAHNKLADIDNVKVFEGLEGLVSLSLRANQLKQLKPEVMAPILTNLQGNMSSLDVEDNNFPCSCSLDWFIISLLNKTQNNHLKIAIENLKCLPDASLREAWAKTDETDKNTGQVFEDEESQLQNADYEYYDDTQLNGRLFYIDVRDLLNCTNSSKRHTPVTAATSKTPVPSTKVTKATSSPTTVKPKIETTEITKEINNVNNIVKANPKAAKGDFTTTKLATVSSNPIDNNLYDQDMASDDPKPDKIKAHRSVQDINDVPNARPNSAINNVGCVTLVLLCSRLSFY</sequence>